<evidence type="ECO:0000313" key="3">
    <source>
        <dbReference type="Proteomes" id="UP000326565"/>
    </source>
</evidence>
<protein>
    <submittedName>
        <fullName evidence="2">Uncharacterized protein</fullName>
    </submittedName>
</protein>
<dbReference type="Proteomes" id="UP000326565">
    <property type="component" value="Unassembled WGS sequence"/>
</dbReference>
<name>A0A5N5X2Q8_9EURO</name>
<organism evidence="2 3">
    <name type="scientific">Aspergillus leporis</name>
    <dbReference type="NCBI Taxonomy" id="41062"/>
    <lineage>
        <taxon>Eukaryota</taxon>
        <taxon>Fungi</taxon>
        <taxon>Dikarya</taxon>
        <taxon>Ascomycota</taxon>
        <taxon>Pezizomycotina</taxon>
        <taxon>Eurotiomycetes</taxon>
        <taxon>Eurotiomycetidae</taxon>
        <taxon>Eurotiales</taxon>
        <taxon>Aspergillaceae</taxon>
        <taxon>Aspergillus</taxon>
        <taxon>Aspergillus subgen. Circumdati</taxon>
    </lineage>
</organism>
<accession>A0A5N5X2Q8</accession>
<sequence>MEVPDGRDYGKNIFRYIFWACLAVGIVLISLVKTILMTSSLAHLRELWSWIQDEEVGKSEKKY</sequence>
<evidence type="ECO:0000256" key="1">
    <source>
        <dbReference type="SAM" id="Phobius"/>
    </source>
</evidence>
<keyword evidence="3" id="KW-1185">Reference proteome</keyword>
<gene>
    <name evidence="2" type="ORF">BDV29DRAFT_172821</name>
</gene>
<evidence type="ECO:0000313" key="2">
    <source>
        <dbReference type="EMBL" id="KAB8074909.1"/>
    </source>
</evidence>
<dbReference type="AlphaFoldDB" id="A0A5N5X2Q8"/>
<dbReference type="EMBL" id="ML732202">
    <property type="protein sequence ID" value="KAB8074909.1"/>
    <property type="molecule type" value="Genomic_DNA"/>
</dbReference>
<keyword evidence="1" id="KW-1133">Transmembrane helix</keyword>
<keyword evidence="1" id="KW-0812">Transmembrane</keyword>
<proteinExistence type="predicted"/>
<feature type="transmembrane region" description="Helical" evidence="1">
    <location>
        <begin position="16"/>
        <end position="36"/>
    </location>
</feature>
<reference evidence="2 3" key="1">
    <citation type="submission" date="2019-04" db="EMBL/GenBank/DDBJ databases">
        <title>Friends and foes A comparative genomics study of 23 Aspergillus species from section Flavi.</title>
        <authorList>
            <consortium name="DOE Joint Genome Institute"/>
            <person name="Kjaerbolling I."/>
            <person name="Vesth T."/>
            <person name="Frisvad J.C."/>
            <person name="Nybo J.L."/>
            <person name="Theobald S."/>
            <person name="Kildgaard S."/>
            <person name="Isbrandt T."/>
            <person name="Kuo A."/>
            <person name="Sato A."/>
            <person name="Lyhne E.K."/>
            <person name="Kogle M.E."/>
            <person name="Wiebenga A."/>
            <person name="Kun R.S."/>
            <person name="Lubbers R.J."/>
            <person name="Makela M.R."/>
            <person name="Barry K."/>
            <person name="Chovatia M."/>
            <person name="Clum A."/>
            <person name="Daum C."/>
            <person name="Haridas S."/>
            <person name="He G."/>
            <person name="LaButti K."/>
            <person name="Lipzen A."/>
            <person name="Mondo S."/>
            <person name="Riley R."/>
            <person name="Salamov A."/>
            <person name="Simmons B.A."/>
            <person name="Magnuson J.K."/>
            <person name="Henrissat B."/>
            <person name="Mortensen U.H."/>
            <person name="Larsen T.O."/>
            <person name="Devries R.P."/>
            <person name="Grigoriev I.V."/>
            <person name="Machida M."/>
            <person name="Baker S.E."/>
            <person name="Andersen M.R."/>
        </authorList>
    </citation>
    <scope>NUCLEOTIDE SEQUENCE [LARGE SCALE GENOMIC DNA]</scope>
    <source>
        <strain evidence="2 3">CBS 151.66</strain>
    </source>
</reference>
<keyword evidence="1" id="KW-0472">Membrane</keyword>